<dbReference type="EMBL" id="QMIG01000027">
    <property type="protein sequence ID" value="RAW10302.1"/>
    <property type="molecule type" value="Genomic_DNA"/>
</dbReference>
<evidence type="ECO:0000256" key="1">
    <source>
        <dbReference type="ARBA" id="ARBA00005336"/>
    </source>
</evidence>
<dbReference type="Pfam" id="PF14310">
    <property type="entry name" value="Fn3-like"/>
    <property type="match status" value="1"/>
</dbReference>
<dbReference type="Pfam" id="PF01915">
    <property type="entry name" value="Glyco_hydro_3_C"/>
    <property type="match status" value="1"/>
</dbReference>
<dbReference type="InterPro" id="IPR050288">
    <property type="entry name" value="Cellulose_deg_GH3"/>
</dbReference>
<dbReference type="GO" id="GO:0005975">
    <property type="term" value="P:carbohydrate metabolic process"/>
    <property type="evidence" value="ECO:0007669"/>
    <property type="project" value="InterPro"/>
</dbReference>
<dbReference type="PANTHER" id="PTHR42715:SF10">
    <property type="entry name" value="BETA-GLUCOSIDASE"/>
    <property type="match status" value="1"/>
</dbReference>
<dbReference type="InterPro" id="IPR013783">
    <property type="entry name" value="Ig-like_fold"/>
</dbReference>
<evidence type="ECO:0000256" key="2">
    <source>
        <dbReference type="ARBA" id="ARBA00022801"/>
    </source>
</evidence>
<evidence type="ECO:0000313" key="6">
    <source>
        <dbReference type="Proteomes" id="UP000250462"/>
    </source>
</evidence>
<name>A0A329QG45_9ACTN</name>
<dbReference type="SUPFAM" id="SSF51445">
    <property type="entry name" value="(Trans)glycosidases"/>
    <property type="match status" value="1"/>
</dbReference>
<accession>A0A329QG45</accession>
<dbReference type="InterPro" id="IPR001764">
    <property type="entry name" value="Glyco_hydro_3_N"/>
</dbReference>
<dbReference type="InterPro" id="IPR026891">
    <property type="entry name" value="Fn3-like"/>
</dbReference>
<gene>
    <name evidence="5" type="ORF">DPM12_19150</name>
</gene>
<dbReference type="Gene3D" id="3.40.50.1700">
    <property type="entry name" value="Glycoside hydrolase family 3 C-terminal domain"/>
    <property type="match status" value="1"/>
</dbReference>
<dbReference type="Proteomes" id="UP000250462">
    <property type="component" value="Unassembled WGS sequence"/>
</dbReference>
<protein>
    <submittedName>
        <fullName evidence="5">Glycosyl hydrolase</fullName>
    </submittedName>
</protein>
<dbReference type="PANTHER" id="PTHR42715">
    <property type="entry name" value="BETA-GLUCOSIDASE"/>
    <property type="match status" value="1"/>
</dbReference>
<dbReference type="Pfam" id="PF00933">
    <property type="entry name" value="Glyco_hydro_3"/>
    <property type="match status" value="1"/>
</dbReference>
<reference evidence="5 6" key="1">
    <citation type="submission" date="2018-06" db="EMBL/GenBank/DDBJ databases">
        <title>Phytoactinopolyspora halophila sp. nov., a novel halophilic actinomycete isolated from a saline soil in China.</title>
        <authorList>
            <person name="Tang S.-K."/>
        </authorList>
    </citation>
    <scope>NUCLEOTIDE SEQUENCE [LARGE SCALE GENOMIC DNA]</scope>
    <source>
        <strain evidence="5 6">YIM 96934</strain>
    </source>
</reference>
<dbReference type="FunFam" id="3.20.20.300:FF:000011">
    <property type="entry name" value="Glycosyl hydrolase"/>
    <property type="match status" value="1"/>
</dbReference>
<feature type="domain" description="Fibronectin type III-like" evidence="4">
    <location>
        <begin position="712"/>
        <end position="781"/>
    </location>
</feature>
<dbReference type="PRINTS" id="PR00133">
    <property type="entry name" value="GLHYDRLASE3"/>
</dbReference>
<evidence type="ECO:0000259" key="4">
    <source>
        <dbReference type="SMART" id="SM01217"/>
    </source>
</evidence>
<keyword evidence="2 5" id="KW-0378">Hydrolase</keyword>
<dbReference type="InterPro" id="IPR017853">
    <property type="entry name" value="GH"/>
</dbReference>
<dbReference type="Gene3D" id="2.60.40.10">
    <property type="entry name" value="Immunoglobulins"/>
    <property type="match status" value="1"/>
</dbReference>
<dbReference type="InterPro" id="IPR036962">
    <property type="entry name" value="Glyco_hydro_3_N_sf"/>
</dbReference>
<dbReference type="SUPFAM" id="SSF52279">
    <property type="entry name" value="Beta-D-glucan exohydrolase, C-terminal domain"/>
    <property type="match status" value="1"/>
</dbReference>
<evidence type="ECO:0000256" key="3">
    <source>
        <dbReference type="SAM" id="MobiDB-lite"/>
    </source>
</evidence>
<dbReference type="Gene3D" id="3.20.20.300">
    <property type="entry name" value="Glycoside hydrolase, family 3, N-terminal domain"/>
    <property type="match status" value="1"/>
</dbReference>
<dbReference type="RefSeq" id="WP_112259982.1">
    <property type="nucleotide sequence ID" value="NZ_QMIG01000027.1"/>
</dbReference>
<sequence length="812" mass="84788">MRTHDGSDPVADALTDEHSPWRDASLPVSERIDALLAAMSLEEKVGQLYGVWVGVDPSGDEVAPHQHTLADADLDFNTLIRHGLGQLTRPFGTAAVDPVEGAKALARVQEDVVATSRFGIPAVVHEECLTGFMTLGATIYPTPLAWGATFNPQLIEQMGVQIGGAMRDVGVHQGLAPVVDVTRDPRWGRTEETIGEDPYLVGTLGAAYSRGLRSAGVIATLKHFAGYSASTAARNHAPVRSGPRELADVILPPFEMAIRYGGAGSVMPSYAEIDGMPATADPALLTDLLRETWSFDGTVVSDYFAVSFLELSHGVAGSPGEAAVSALTAGIDVELPSVRCYGEPVLEAVRSGVIPEALVDQAAARVLRQKCELGLLDPAWTPATSGVHENGAPVDLDPPEARDLARQIAEESIVLLSNESVLPLAPESRIAVVGPLANETTAMLGCYAFPSHVARAESAAADGAKADGTSMPAASAGVTIPTVVEAMRAEFTSGRIDEARGCDVTELDGSGIPEAVDAAAAADVCVVVVGDRAGLFGRGTSGEGCDAEDLHLPGLQEDLIEALLDTGTPVVVLLMSGRPYALGTIADRAGAIVQAFFPGEEGGAAVAGVLSGRVNPSGSLPVSVPRRPGGQPTTYLAPPLGHHSEVSAIDPTPLFPFGHGASYTTFAWDDPRVDGPGRPARSAAGDPAEVGTDGEITVSVRIANTGERAGSEVVQLYLHDPVAQVTRPVVQLIGYAKVPLEPGETRRVAFRVHTDLVSFTGRSGRRIVEPGDLELRLARSAQDVRHTVNVTLTGPERVVGDERELTAEVSVS</sequence>
<evidence type="ECO:0000313" key="5">
    <source>
        <dbReference type="EMBL" id="RAW10302.1"/>
    </source>
</evidence>
<comment type="similarity">
    <text evidence="1">Belongs to the glycosyl hydrolase 3 family.</text>
</comment>
<proteinExistence type="inferred from homology"/>
<dbReference type="InterPro" id="IPR002772">
    <property type="entry name" value="Glyco_hydro_3_C"/>
</dbReference>
<comment type="caution">
    <text evidence="5">The sequence shown here is derived from an EMBL/GenBank/DDBJ whole genome shotgun (WGS) entry which is preliminary data.</text>
</comment>
<dbReference type="GO" id="GO:0004553">
    <property type="term" value="F:hydrolase activity, hydrolyzing O-glycosyl compounds"/>
    <property type="evidence" value="ECO:0007669"/>
    <property type="project" value="InterPro"/>
</dbReference>
<organism evidence="5 6">
    <name type="scientific">Phytoactinopolyspora halophila</name>
    <dbReference type="NCBI Taxonomy" id="1981511"/>
    <lineage>
        <taxon>Bacteria</taxon>
        <taxon>Bacillati</taxon>
        <taxon>Actinomycetota</taxon>
        <taxon>Actinomycetes</taxon>
        <taxon>Jiangellales</taxon>
        <taxon>Jiangellaceae</taxon>
        <taxon>Phytoactinopolyspora</taxon>
    </lineage>
</organism>
<dbReference type="SMART" id="SM01217">
    <property type="entry name" value="Fn3_like"/>
    <property type="match status" value="1"/>
</dbReference>
<dbReference type="OrthoDB" id="3187421at2"/>
<keyword evidence="6" id="KW-1185">Reference proteome</keyword>
<dbReference type="InterPro" id="IPR036881">
    <property type="entry name" value="Glyco_hydro_3_C_sf"/>
</dbReference>
<dbReference type="AlphaFoldDB" id="A0A329QG45"/>
<feature type="region of interest" description="Disordered" evidence="3">
    <location>
        <begin position="668"/>
        <end position="691"/>
    </location>
</feature>